<dbReference type="EMBL" id="ML975185">
    <property type="protein sequence ID" value="KAF1808358.1"/>
    <property type="molecule type" value="Genomic_DNA"/>
</dbReference>
<protein>
    <recommendedName>
        <fullName evidence="2">UDENN FLCN/SMCR8-type domain-containing protein</fullName>
    </recommendedName>
</protein>
<dbReference type="AlphaFoldDB" id="A0A6G1FRK2"/>
<feature type="compositionally biased region" description="Low complexity" evidence="1">
    <location>
        <begin position="39"/>
        <end position="55"/>
    </location>
</feature>
<feature type="region of interest" description="Disordered" evidence="1">
    <location>
        <begin position="367"/>
        <end position="394"/>
    </location>
</feature>
<dbReference type="GO" id="GO:0005096">
    <property type="term" value="F:GTPase activator activity"/>
    <property type="evidence" value="ECO:0007669"/>
    <property type="project" value="InterPro"/>
</dbReference>
<feature type="region of interest" description="Disordered" evidence="1">
    <location>
        <begin position="199"/>
        <end position="226"/>
    </location>
</feature>
<dbReference type="GO" id="GO:1904263">
    <property type="term" value="P:positive regulation of TORC1 signaling"/>
    <property type="evidence" value="ECO:0007669"/>
    <property type="project" value="TreeGrafter"/>
</dbReference>
<dbReference type="Proteomes" id="UP000504638">
    <property type="component" value="Unplaced"/>
</dbReference>
<reference evidence="5" key="3">
    <citation type="submission" date="2025-04" db="UniProtKB">
        <authorList>
            <consortium name="RefSeq"/>
        </authorList>
    </citation>
    <scope>IDENTIFICATION</scope>
    <source>
        <strain evidence="5">CBS 781.70</strain>
    </source>
</reference>
<dbReference type="InterPro" id="IPR037521">
    <property type="entry name" value="FLCN/SMCR8_DENN"/>
</dbReference>
<feature type="region of interest" description="Disordered" evidence="1">
    <location>
        <begin position="35"/>
        <end position="96"/>
    </location>
</feature>
<reference evidence="3 5" key="1">
    <citation type="submission" date="2020-01" db="EMBL/GenBank/DDBJ databases">
        <authorList>
            <consortium name="DOE Joint Genome Institute"/>
            <person name="Haridas S."/>
            <person name="Albert R."/>
            <person name="Binder M."/>
            <person name="Bloem J."/>
            <person name="Labutti K."/>
            <person name="Salamov A."/>
            <person name="Andreopoulos B."/>
            <person name="Baker S.E."/>
            <person name="Barry K."/>
            <person name="Bills G."/>
            <person name="Bluhm B.H."/>
            <person name="Cannon C."/>
            <person name="Castanera R."/>
            <person name="Culley D.E."/>
            <person name="Daum C."/>
            <person name="Ezra D."/>
            <person name="Gonzalez J.B."/>
            <person name="Henrissat B."/>
            <person name="Kuo A."/>
            <person name="Liang C."/>
            <person name="Lipzen A."/>
            <person name="Lutzoni F."/>
            <person name="Magnuson J."/>
            <person name="Mondo S."/>
            <person name="Nolan M."/>
            <person name="Ohm R."/>
            <person name="Pangilinan J."/>
            <person name="Park H.-J."/>
            <person name="Ramirez L."/>
            <person name="Alfaro M."/>
            <person name="Sun H."/>
            <person name="Tritt A."/>
            <person name="Yoshinaga Y."/>
            <person name="Zwiers L.-H."/>
            <person name="Turgeon B.G."/>
            <person name="Goodwin S.B."/>
            <person name="Spatafora J.W."/>
            <person name="Crous P.W."/>
            <person name="Grigoriev I.V."/>
        </authorList>
    </citation>
    <scope>NUCLEOTIDE SEQUENCE</scope>
    <source>
        <strain evidence="3 5">CBS 781.70</strain>
    </source>
</reference>
<dbReference type="GeneID" id="54415083"/>
<evidence type="ECO:0000259" key="2">
    <source>
        <dbReference type="PROSITE" id="PS51834"/>
    </source>
</evidence>
<dbReference type="RefSeq" id="XP_033529989.1">
    <property type="nucleotide sequence ID" value="XM_033674513.1"/>
</dbReference>
<accession>A0A6G1FRK2</accession>
<dbReference type="InterPro" id="IPR037520">
    <property type="entry name" value="Folliculin/SMCR8_longin"/>
</dbReference>
<dbReference type="Pfam" id="PF11704">
    <property type="entry name" value="Folliculin"/>
    <property type="match status" value="1"/>
</dbReference>
<keyword evidence="4" id="KW-1185">Reference proteome</keyword>
<dbReference type="InterPro" id="IPR021713">
    <property type="entry name" value="Folliculin"/>
</dbReference>
<sequence length="470" mass="50429">MEFILSLAHFCEVHGPTSILCTQVDKVSCNASHPCRTPSSGKLSKSSSFSTQNSSGEEPTSARPDPNPSLDSPLQTPPTSPRWAGSGSQDPYFGVPGGHLGYGQLGNPADDCDECENCTFLVSKDMSQRLPDGAPGSPTKDGKGRHGAPILRTKQRIQVGDIQFRSSDDDDDDTTVRAPVNRSLQAKNAHIHPQLASVYSGKLTPSPPSANSSMASSPLNLPKTSSPYPMHTHTLTYITTRQPSTAASYSLLRRTCIRSLSTENLPRGSPSGPILFGDPIAGYAIAYVFKLRDPRARGRYRTYALLGLGVKDSWKVTKVYVELVRMFENIASKIIAMTDRVLEKESQKVELASAKANANRSDLLKHTANGASRPNAASEASRQPTAGGSSAPSSTAATVAAATRNFTPVSSFLSAKMVDPDGHPRGSRDPRDAGRSKCLAEIVGNPNFFVDLHAQFCLILSELIKEFEGR</sequence>
<feature type="compositionally biased region" description="Low complexity" evidence="1">
    <location>
        <begin position="384"/>
        <end position="394"/>
    </location>
</feature>
<feature type="region of interest" description="Disordered" evidence="1">
    <location>
        <begin position="126"/>
        <end position="150"/>
    </location>
</feature>
<evidence type="ECO:0000256" key="1">
    <source>
        <dbReference type="SAM" id="MobiDB-lite"/>
    </source>
</evidence>
<dbReference type="PANTHER" id="PTHR31441:SF2">
    <property type="entry name" value="FOLLICULIN"/>
    <property type="match status" value="1"/>
</dbReference>
<dbReference type="OrthoDB" id="5599713at2759"/>
<evidence type="ECO:0000313" key="5">
    <source>
        <dbReference type="RefSeq" id="XP_033529989.1"/>
    </source>
</evidence>
<name>A0A6G1FRK2_9PEZI</name>
<feature type="domain" description="UDENN FLCN/SMCR8-type" evidence="2">
    <location>
        <begin position="219"/>
        <end position="470"/>
    </location>
</feature>
<evidence type="ECO:0000313" key="3">
    <source>
        <dbReference type="EMBL" id="KAF1808358.1"/>
    </source>
</evidence>
<feature type="compositionally biased region" description="Low complexity" evidence="1">
    <location>
        <begin position="209"/>
        <end position="222"/>
    </location>
</feature>
<evidence type="ECO:0000313" key="4">
    <source>
        <dbReference type="Proteomes" id="UP000504638"/>
    </source>
</evidence>
<proteinExistence type="predicted"/>
<dbReference type="PROSITE" id="PS51834">
    <property type="entry name" value="DENN_FLCN_SMCR8"/>
    <property type="match status" value="1"/>
</dbReference>
<reference evidence="5" key="2">
    <citation type="submission" date="2020-04" db="EMBL/GenBank/DDBJ databases">
        <authorList>
            <consortium name="NCBI Genome Project"/>
        </authorList>
    </citation>
    <scope>NUCLEOTIDE SEQUENCE</scope>
    <source>
        <strain evidence="5">CBS 781.70</strain>
    </source>
</reference>
<organism evidence="3">
    <name type="scientific">Eremomyces bilateralis CBS 781.70</name>
    <dbReference type="NCBI Taxonomy" id="1392243"/>
    <lineage>
        <taxon>Eukaryota</taxon>
        <taxon>Fungi</taxon>
        <taxon>Dikarya</taxon>
        <taxon>Ascomycota</taxon>
        <taxon>Pezizomycotina</taxon>
        <taxon>Dothideomycetes</taxon>
        <taxon>Dothideomycetes incertae sedis</taxon>
        <taxon>Eremomycetales</taxon>
        <taxon>Eremomycetaceae</taxon>
        <taxon>Eremomyces</taxon>
    </lineage>
</organism>
<dbReference type="GO" id="GO:0005829">
    <property type="term" value="C:cytosol"/>
    <property type="evidence" value="ECO:0007669"/>
    <property type="project" value="TreeGrafter"/>
</dbReference>
<gene>
    <name evidence="3 5" type="ORF">P152DRAFT_223853</name>
</gene>
<dbReference type="PANTHER" id="PTHR31441">
    <property type="entry name" value="FOLLICULIN FAMILY MEMBER"/>
    <property type="match status" value="1"/>
</dbReference>